<dbReference type="GO" id="GO:0060003">
    <property type="term" value="P:copper ion export"/>
    <property type="evidence" value="ECO:0007669"/>
    <property type="project" value="TreeGrafter"/>
</dbReference>
<dbReference type="GO" id="GO:0030313">
    <property type="term" value="C:cell envelope"/>
    <property type="evidence" value="ECO:0007669"/>
    <property type="project" value="TreeGrafter"/>
</dbReference>
<sequence>MKAFIYSCICLWFLAACSNQNKQETESTSQKDSTISPITETVRLTSQQLKSVGIEVGNPESGSVSGKLTLQGAVEVPPQNIISLSFPMGGYLKSTAMLPGTHVSKGQVLAIMEDMQFIQLQQDYLTAKTDFELAEKEFIRQRELNSSKASSDKVFQQANAQMERQRILMNALGEKLKLIGININNLNASNISKSVAVLSPINGFVSKVNVTVGKYTAPTDVLFELVDPRDIHLVLNVFEKDLASVAVGEQVAAYSNSEPDRRFDAEVILINKTLDANRMAEVHCHFKKYDTSLVPGMFMNAEVSIKDMPALTVPEDAVVRWENKHYVFVAQNTGEFRMVEVKPGMLNDKHLQIESNEITSASKVVLKNAYTLLMKIKNTEEEG</sequence>
<dbReference type="PANTHER" id="PTHR30097">
    <property type="entry name" value="CATION EFFLUX SYSTEM PROTEIN CUSB"/>
    <property type="match status" value="1"/>
</dbReference>
<dbReference type="eggNOG" id="COG0845">
    <property type="taxonomic scope" value="Bacteria"/>
</dbReference>
<organism evidence="4">
    <name type="scientific">Sphingobacterium sp. (strain 21)</name>
    <dbReference type="NCBI Taxonomy" id="743722"/>
    <lineage>
        <taxon>Bacteria</taxon>
        <taxon>Pseudomonadati</taxon>
        <taxon>Bacteroidota</taxon>
        <taxon>Sphingobacteriia</taxon>
        <taxon>Sphingobacteriales</taxon>
        <taxon>Sphingobacteriaceae</taxon>
        <taxon>Sphingobacterium</taxon>
    </lineage>
</organism>
<dbReference type="PANTHER" id="PTHR30097:SF4">
    <property type="entry name" value="SLR6042 PROTEIN"/>
    <property type="match status" value="1"/>
</dbReference>
<dbReference type="HOGENOM" id="CLU_018816_13_2_10"/>
<dbReference type="PATRIC" id="fig|743722.3.peg.960"/>
<dbReference type="EMBL" id="CP002584">
    <property type="protein sequence ID" value="ADZ77467.1"/>
    <property type="molecule type" value="Genomic_DNA"/>
</dbReference>
<dbReference type="OrthoDB" id="9814657at2"/>
<dbReference type="InterPro" id="IPR006143">
    <property type="entry name" value="RND_pump_MFP"/>
</dbReference>
<evidence type="ECO:0000259" key="3">
    <source>
        <dbReference type="Pfam" id="PF25954"/>
    </source>
</evidence>
<evidence type="ECO:0000256" key="2">
    <source>
        <dbReference type="ARBA" id="ARBA00022448"/>
    </source>
</evidence>
<dbReference type="InterPro" id="IPR051909">
    <property type="entry name" value="MFP_Cation_Efflux"/>
</dbReference>
<evidence type="ECO:0000256" key="1">
    <source>
        <dbReference type="ARBA" id="ARBA00009477"/>
    </source>
</evidence>
<accession>F4CC17</accession>
<proteinExistence type="inferred from homology"/>
<dbReference type="AlphaFoldDB" id="F4CC17"/>
<evidence type="ECO:0000313" key="4">
    <source>
        <dbReference type="EMBL" id="ADZ77467.1"/>
    </source>
</evidence>
<dbReference type="GO" id="GO:0022857">
    <property type="term" value="F:transmembrane transporter activity"/>
    <property type="evidence" value="ECO:0007669"/>
    <property type="project" value="InterPro"/>
</dbReference>
<protein>
    <submittedName>
        <fullName evidence="4">Efflux transporter, RND family, MFP subunit</fullName>
    </submittedName>
</protein>
<name>F4CC17_SPHS2</name>
<dbReference type="STRING" id="743722.Sph21_0893"/>
<dbReference type="InterPro" id="IPR058792">
    <property type="entry name" value="Beta-barrel_RND_2"/>
</dbReference>
<dbReference type="Gene3D" id="1.10.287.470">
    <property type="entry name" value="Helix hairpin bin"/>
    <property type="match status" value="1"/>
</dbReference>
<dbReference type="GO" id="GO:0015679">
    <property type="term" value="P:plasma membrane copper ion transport"/>
    <property type="evidence" value="ECO:0007669"/>
    <property type="project" value="TreeGrafter"/>
</dbReference>
<dbReference type="Gene3D" id="2.40.420.20">
    <property type="match status" value="1"/>
</dbReference>
<dbReference type="GO" id="GO:0016020">
    <property type="term" value="C:membrane"/>
    <property type="evidence" value="ECO:0007669"/>
    <property type="project" value="InterPro"/>
</dbReference>
<dbReference type="Gene3D" id="2.40.30.170">
    <property type="match status" value="1"/>
</dbReference>
<gene>
    <name evidence="4" type="ordered locus">Sph21_0893</name>
</gene>
<dbReference type="KEGG" id="shg:Sph21_0893"/>
<keyword evidence="2" id="KW-0813">Transport</keyword>
<dbReference type="Pfam" id="PF25954">
    <property type="entry name" value="Beta-barrel_RND_2"/>
    <property type="match status" value="1"/>
</dbReference>
<dbReference type="SUPFAM" id="SSF111369">
    <property type="entry name" value="HlyD-like secretion proteins"/>
    <property type="match status" value="1"/>
</dbReference>
<dbReference type="NCBIfam" id="TIGR01730">
    <property type="entry name" value="RND_mfp"/>
    <property type="match status" value="1"/>
</dbReference>
<reference evidence="4" key="1">
    <citation type="submission" date="2011-03" db="EMBL/GenBank/DDBJ databases">
        <title>Complete sequence of Sphingobacterium sp. 21.</title>
        <authorList>
            <consortium name="US DOE Joint Genome Institute"/>
            <person name="Lucas S."/>
            <person name="Copeland A."/>
            <person name="Lapidus A."/>
            <person name="Cheng J.-F."/>
            <person name="Goodwin L."/>
            <person name="Pitluck S."/>
            <person name="Davenport K."/>
            <person name="Detter J.C."/>
            <person name="Han C."/>
            <person name="Tapia R."/>
            <person name="Land M."/>
            <person name="Hauser L."/>
            <person name="Kyrpides N."/>
            <person name="Ivanova N."/>
            <person name="Ovchinnikova G."/>
            <person name="Pagani I."/>
            <person name="Siebers A.K."/>
            <person name="Allgaier M."/>
            <person name="Thelen M.P."/>
            <person name="Hugenholtz P."/>
            <person name="Woyke T."/>
        </authorList>
    </citation>
    <scope>NUCLEOTIDE SEQUENCE</scope>
    <source>
        <strain evidence="4">21</strain>
    </source>
</reference>
<dbReference type="PROSITE" id="PS51257">
    <property type="entry name" value="PROKAR_LIPOPROTEIN"/>
    <property type="match status" value="1"/>
</dbReference>
<comment type="similarity">
    <text evidence="1">Belongs to the membrane fusion protein (MFP) (TC 8.A.1) family.</text>
</comment>
<feature type="domain" description="CusB-like beta-barrel" evidence="3">
    <location>
        <begin position="233"/>
        <end position="303"/>
    </location>
</feature>